<dbReference type="Pfam" id="PF02450">
    <property type="entry name" value="LCAT"/>
    <property type="match status" value="1"/>
</dbReference>
<keyword evidence="3" id="KW-1185">Reference proteome</keyword>
<gene>
    <name evidence="2" type="ORF">Syun_004551</name>
</gene>
<dbReference type="PANTHER" id="PTHR11440">
    <property type="entry name" value="LECITHIN-CHOLESTEROL ACYLTRANSFERASE-RELATED"/>
    <property type="match status" value="1"/>
</dbReference>
<dbReference type="InterPro" id="IPR029058">
    <property type="entry name" value="AB_hydrolase_fold"/>
</dbReference>
<feature type="signal peptide" evidence="1">
    <location>
        <begin position="1"/>
        <end position="16"/>
    </location>
</feature>
<sequence>MVVVLSTAALVYACQARSDLHPVILVPGSGGNQLEARLTKEYKPSSLWCRVWSQPRWSRLWFSPLVLIEPFTKCFAERMTLYYHSDIDDYRNAPGVETRAPHFGSTQSLLYLNPLIKDATAYMAPLVSTLQTLDYTEGDTLFGAPYDFRYGLAPQGHPSLTSTKFLHNLKTLIEHASHSNNNKTVILLTHSLGSLFALHLLNRNTPSWRNRYVKHLLTLSAPWAGTVQQMLTFASGYTLGVPFVNPLVVRTEQRSSESNLWLLPSPKQFTDRVLVVAKAMNRTYSADHHNMSMFLRDIGFGEGVVPYERRVVPLISEGLAAPGVPVSCVFGSGVKTAERLVYGDGGFDGGPEEVVYGDGDGTVNMVSLVALEREWEGEGGQSLKMIRVPGVSHTGILSDGGALEAIAREIAEINSNSSLLTTTHNCQLI</sequence>
<dbReference type="SUPFAM" id="SSF53474">
    <property type="entry name" value="alpha/beta-Hydrolases"/>
    <property type="match status" value="1"/>
</dbReference>
<dbReference type="EMBL" id="JBBNAF010000002">
    <property type="protein sequence ID" value="KAK9163649.1"/>
    <property type="molecule type" value="Genomic_DNA"/>
</dbReference>
<evidence type="ECO:0000313" key="2">
    <source>
        <dbReference type="EMBL" id="KAK9163649.1"/>
    </source>
</evidence>
<protein>
    <submittedName>
        <fullName evidence="2">Uncharacterized protein</fullName>
    </submittedName>
</protein>
<evidence type="ECO:0000256" key="1">
    <source>
        <dbReference type="SAM" id="SignalP"/>
    </source>
</evidence>
<dbReference type="Proteomes" id="UP001420932">
    <property type="component" value="Unassembled WGS sequence"/>
</dbReference>
<dbReference type="AlphaFoldDB" id="A0AAP0L7E6"/>
<dbReference type="GO" id="GO:0008374">
    <property type="term" value="F:O-acyltransferase activity"/>
    <property type="evidence" value="ECO:0007669"/>
    <property type="project" value="InterPro"/>
</dbReference>
<evidence type="ECO:0000313" key="3">
    <source>
        <dbReference type="Proteomes" id="UP001420932"/>
    </source>
</evidence>
<keyword evidence="1" id="KW-0732">Signal</keyword>
<reference evidence="2 3" key="1">
    <citation type="submission" date="2024-01" db="EMBL/GenBank/DDBJ databases">
        <title>Genome assemblies of Stephania.</title>
        <authorList>
            <person name="Yang L."/>
        </authorList>
    </citation>
    <scope>NUCLEOTIDE SEQUENCE [LARGE SCALE GENOMIC DNA]</scope>
    <source>
        <strain evidence="2">YNDBR</strain>
        <tissue evidence="2">Leaf</tissue>
    </source>
</reference>
<organism evidence="2 3">
    <name type="scientific">Stephania yunnanensis</name>
    <dbReference type="NCBI Taxonomy" id="152371"/>
    <lineage>
        <taxon>Eukaryota</taxon>
        <taxon>Viridiplantae</taxon>
        <taxon>Streptophyta</taxon>
        <taxon>Embryophyta</taxon>
        <taxon>Tracheophyta</taxon>
        <taxon>Spermatophyta</taxon>
        <taxon>Magnoliopsida</taxon>
        <taxon>Ranunculales</taxon>
        <taxon>Menispermaceae</taxon>
        <taxon>Menispermoideae</taxon>
        <taxon>Cissampelideae</taxon>
        <taxon>Stephania</taxon>
    </lineage>
</organism>
<dbReference type="GO" id="GO:0006629">
    <property type="term" value="P:lipid metabolic process"/>
    <property type="evidence" value="ECO:0007669"/>
    <property type="project" value="InterPro"/>
</dbReference>
<feature type="chain" id="PRO_5042924159" evidence="1">
    <location>
        <begin position="17"/>
        <end position="429"/>
    </location>
</feature>
<accession>A0AAP0L7E6</accession>
<dbReference type="Gene3D" id="3.40.50.1820">
    <property type="entry name" value="alpha/beta hydrolase"/>
    <property type="match status" value="2"/>
</dbReference>
<comment type="caution">
    <text evidence="2">The sequence shown here is derived from an EMBL/GenBank/DDBJ whole genome shotgun (WGS) entry which is preliminary data.</text>
</comment>
<name>A0AAP0L7E6_9MAGN</name>
<dbReference type="InterPro" id="IPR003386">
    <property type="entry name" value="LACT/PDAT_acylTrfase"/>
</dbReference>
<proteinExistence type="predicted"/>